<sequence>MTNITCICHSATNPDVILRQKPPFSHPFLQKVLSLIAFNPQSRSALGAHFPDSFDPLRLETLAFVCTMTHFALANLLKEKQQELSADEYFLVYVDYLEIINLGNTEKVIHKKKQTAGLSGDALRKELSMMMAAQPSQVPQGMAVAAVLAPHGSTTAAIGNISQTMAPLPAYGVPYLVSYGYSPGVPPFHFVIPQGPLQPNIAHNPSK</sequence>
<dbReference type="InterPro" id="IPR045341">
    <property type="entry name" value="DUF6532"/>
</dbReference>
<gene>
    <name evidence="2" type="ORF">M422DRAFT_259699</name>
</gene>
<evidence type="ECO:0000313" key="3">
    <source>
        <dbReference type="Proteomes" id="UP000054279"/>
    </source>
</evidence>
<dbReference type="HOGENOM" id="CLU_093573_0_0_1"/>
<evidence type="ECO:0000313" key="2">
    <source>
        <dbReference type="EMBL" id="KIJ37829.1"/>
    </source>
</evidence>
<keyword evidence="3" id="KW-1185">Reference proteome</keyword>
<reference evidence="2 3" key="1">
    <citation type="submission" date="2014-06" db="EMBL/GenBank/DDBJ databases">
        <title>Evolutionary Origins and Diversification of the Mycorrhizal Mutualists.</title>
        <authorList>
            <consortium name="DOE Joint Genome Institute"/>
            <consortium name="Mycorrhizal Genomics Consortium"/>
            <person name="Kohler A."/>
            <person name="Kuo A."/>
            <person name="Nagy L.G."/>
            <person name="Floudas D."/>
            <person name="Copeland A."/>
            <person name="Barry K.W."/>
            <person name="Cichocki N."/>
            <person name="Veneault-Fourrey C."/>
            <person name="LaButti K."/>
            <person name="Lindquist E.A."/>
            <person name="Lipzen A."/>
            <person name="Lundell T."/>
            <person name="Morin E."/>
            <person name="Murat C."/>
            <person name="Riley R."/>
            <person name="Ohm R."/>
            <person name="Sun H."/>
            <person name="Tunlid A."/>
            <person name="Henrissat B."/>
            <person name="Grigoriev I.V."/>
            <person name="Hibbett D.S."/>
            <person name="Martin F."/>
        </authorList>
    </citation>
    <scope>NUCLEOTIDE SEQUENCE [LARGE SCALE GENOMIC DNA]</scope>
    <source>
        <strain evidence="2 3">SS14</strain>
    </source>
</reference>
<name>A0A0C9USN3_SPHS4</name>
<dbReference type="EMBL" id="KN837166">
    <property type="protein sequence ID" value="KIJ37829.1"/>
    <property type="molecule type" value="Genomic_DNA"/>
</dbReference>
<organism evidence="2 3">
    <name type="scientific">Sphaerobolus stellatus (strain SS14)</name>
    <dbReference type="NCBI Taxonomy" id="990650"/>
    <lineage>
        <taxon>Eukaryota</taxon>
        <taxon>Fungi</taxon>
        <taxon>Dikarya</taxon>
        <taxon>Basidiomycota</taxon>
        <taxon>Agaricomycotina</taxon>
        <taxon>Agaricomycetes</taxon>
        <taxon>Phallomycetidae</taxon>
        <taxon>Geastrales</taxon>
        <taxon>Sphaerobolaceae</taxon>
        <taxon>Sphaerobolus</taxon>
    </lineage>
</organism>
<dbReference type="AlphaFoldDB" id="A0A0C9USN3"/>
<proteinExistence type="predicted"/>
<evidence type="ECO:0000259" key="1">
    <source>
        <dbReference type="Pfam" id="PF20149"/>
    </source>
</evidence>
<feature type="domain" description="DUF6532" evidence="1">
    <location>
        <begin position="18"/>
        <end position="100"/>
    </location>
</feature>
<dbReference type="Pfam" id="PF20149">
    <property type="entry name" value="DUF6532"/>
    <property type="match status" value="1"/>
</dbReference>
<dbReference type="Proteomes" id="UP000054279">
    <property type="component" value="Unassembled WGS sequence"/>
</dbReference>
<protein>
    <recommendedName>
        <fullName evidence="1">DUF6532 domain-containing protein</fullName>
    </recommendedName>
</protein>
<accession>A0A0C9USN3</accession>